<dbReference type="EMBL" id="JBHUMJ010000011">
    <property type="protein sequence ID" value="MFD2703190.1"/>
    <property type="molecule type" value="Genomic_DNA"/>
</dbReference>
<dbReference type="GO" id="GO:0016757">
    <property type="term" value="F:glycosyltransferase activity"/>
    <property type="evidence" value="ECO:0007669"/>
    <property type="project" value="UniProtKB-KW"/>
</dbReference>
<keyword evidence="2" id="KW-1185">Reference proteome</keyword>
<dbReference type="InterPro" id="IPR029044">
    <property type="entry name" value="Nucleotide-diphossugar_trans"/>
</dbReference>
<evidence type="ECO:0000313" key="2">
    <source>
        <dbReference type="Proteomes" id="UP001597540"/>
    </source>
</evidence>
<sequence length="388" mass="45618">MKILVGSPVHQKPNILNHFLKSLLNLNKENIELHYLFVDDNESIDSMLILEQFSKLEKNVTIYKSESSEHYDCNEETHIWNEQLIWKVANFKNMILRIAEDFEFDYLFLIDSDLVLHPDTLQQLLRVEKDIISNIFWTKWQPDFPELPQVWLFDQYQQYNFSRGEVITEKELIDRNKEFLSMLRNPGVYEVGGLGACTLISKNAIKKGVNFSEIKNISFWGEDRHFCIRAQALGMKLYVDTHYPAYHIYRECDLINVPEYNLSLNNQTEVALLEDLVINGMESLGTFHYKNGYPHDWKQYFSEEIKSSLLSEMDKEYKNTVENKIIVNATILNTDIEMDANRIYARFSMMNDGVQNGLHFMDEVQGIIYFSKGNNQQWLIDSIAIEEN</sequence>
<keyword evidence="1" id="KW-0328">Glycosyltransferase</keyword>
<name>A0ABW5SX59_9BACL</name>
<proteinExistence type="predicted"/>
<dbReference type="CDD" id="cd00761">
    <property type="entry name" value="Glyco_tranf_GTA_type"/>
    <property type="match status" value="1"/>
</dbReference>
<keyword evidence="1" id="KW-0808">Transferase</keyword>
<organism evidence="1 2">
    <name type="scientific">Paenibacillus shunpengii</name>
    <dbReference type="NCBI Taxonomy" id="2054424"/>
    <lineage>
        <taxon>Bacteria</taxon>
        <taxon>Bacillati</taxon>
        <taxon>Bacillota</taxon>
        <taxon>Bacilli</taxon>
        <taxon>Bacillales</taxon>
        <taxon>Paenibacillaceae</taxon>
        <taxon>Paenibacillus</taxon>
    </lineage>
</organism>
<gene>
    <name evidence="1" type="ORF">ACFSVM_22420</name>
</gene>
<dbReference type="SUPFAM" id="SSF53448">
    <property type="entry name" value="Nucleotide-diphospho-sugar transferases"/>
    <property type="match status" value="1"/>
</dbReference>
<protein>
    <submittedName>
        <fullName evidence="1">Glycosyltransferase</fullName>
        <ecNumber evidence="1">2.4.-.-</ecNumber>
    </submittedName>
</protein>
<comment type="caution">
    <text evidence="1">The sequence shown here is derived from an EMBL/GenBank/DDBJ whole genome shotgun (WGS) entry which is preliminary data.</text>
</comment>
<dbReference type="Gene3D" id="3.90.550.10">
    <property type="entry name" value="Spore Coat Polysaccharide Biosynthesis Protein SpsA, Chain A"/>
    <property type="match status" value="1"/>
</dbReference>
<accession>A0ABW5SX59</accession>
<reference evidence="2" key="1">
    <citation type="journal article" date="2019" name="Int. J. Syst. Evol. Microbiol.">
        <title>The Global Catalogue of Microorganisms (GCM) 10K type strain sequencing project: providing services to taxonomists for standard genome sequencing and annotation.</title>
        <authorList>
            <consortium name="The Broad Institute Genomics Platform"/>
            <consortium name="The Broad Institute Genome Sequencing Center for Infectious Disease"/>
            <person name="Wu L."/>
            <person name="Ma J."/>
        </authorList>
    </citation>
    <scope>NUCLEOTIDE SEQUENCE [LARGE SCALE GENOMIC DNA]</scope>
    <source>
        <strain evidence="2">KCTC 33849</strain>
    </source>
</reference>
<evidence type="ECO:0000313" key="1">
    <source>
        <dbReference type="EMBL" id="MFD2703190.1"/>
    </source>
</evidence>
<dbReference type="Proteomes" id="UP001597540">
    <property type="component" value="Unassembled WGS sequence"/>
</dbReference>
<dbReference type="EC" id="2.4.-.-" evidence="1"/>
<dbReference type="RefSeq" id="WP_379264679.1">
    <property type="nucleotide sequence ID" value="NZ_JBHUMJ010000011.1"/>
</dbReference>